<reference evidence="1" key="1">
    <citation type="submission" date="2014-11" db="EMBL/GenBank/DDBJ databases">
        <authorList>
            <person name="Amaro Gonzalez C."/>
        </authorList>
    </citation>
    <scope>NUCLEOTIDE SEQUENCE</scope>
</reference>
<name>A0A0E9X8J8_ANGAN</name>
<evidence type="ECO:0000313" key="1">
    <source>
        <dbReference type="EMBL" id="JAH99072.1"/>
    </source>
</evidence>
<protein>
    <submittedName>
        <fullName evidence="1">Uncharacterized protein</fullName>
    </submittedName>
</protein>
<accession>A0A0E9X8J8</accession>
<proteinExistence type="predicted"/>
<reference evidence="1" key="2">
    <citation type="journal article" date="2015" name="Fish Shellfish Immunol.">
        <title>Early steps in the European eel (Anguilla anguilla)-Vibrio vulnificus interaction in the gills: Role of the RtxA13 toxin.</title>
        <authorList>
            <person name="Callol A."/>
            <person name="Pajuelo D."/>
            <person name="Ebbesson L."/>
            <person name="Teles M."/>
            <person name="MacKenzie S."/>
            <person name="Amaro C."/>
        </authorList>
    </citation>
    <scope>NUCLEOTIDE SEQUENCE</scope>
</reference>
<dbReference type="EMBL" id="GBXM01009505">
    <property type="protein sequence ID" value="JAH99072.1"/>
    <property type="molecule type" value="Transcribed_RNA"/>
</dbReference>
<organism evidence="1">
    <name type="scientific">Anguilla anguilla</name>
    <name type="common">European freshwater eel</name>
    <name type="synonym">Muraena anguilla</name>
    <dbReference type="NCBI Taxonomy" id="7936"/>
    <lineage>
        <taxon>Eukaryota</taxon>
        <taxon>Metazoa</taxon>
        <taxon>Chordata</taxon>
        <taxon>Craniata</taxon>
        <taxon>Vertebrata</taxon>
        <taxon>Euteleostomi</taxon>
        <taxon>Actinopterygii</taxon>
        <taxon>Neopterygii</taxon>
        <taxon>Teleostei</taxon>
        <taxon>Anguilliformes</taxon>
        <taxon>Anguillidae</taxon>
        <taxon>Anguilla</taxon>
    </lineage>
</organism>
<dbReference type="AlphaFoldDB" id="A0A0E9X8J8"/>
<sequence length="102" mass="11932">MKVWSRVIENQPTEMNSNSCLNTQEVLLFLIFCLVAMLKTPFGQPTWVFQNWPQEEVSEVPQAERGPFSLLRTFCSYSHIYFITYFRPSDKINIDLVYTGSL</sequence>